<feature type="chain" id="PRO_5047220212" evidence="1">
    <location>
        <begin position="20"/>
        <end position="165"/>
    </location>
</feature>
<proteinExistence type="predicted"/>
<organism evidence="2 3">
    <name type="scientific">Bacteriovorax antarcticus</name>
    <dbReference type="NCBI Taxonomy" id="3088717"/>
    <lineage>
        <taxon>Bacteria</taxon>
        <taxon>Pseudomonadati</taxon>
        <taxon>Bdellovibrionota</taxon>
        <taxon>Bacteriovoracia</taxon>
        <taxon>Bacteriovoracales</taxon>
        <taxon>Bacteriovoracaceae</taxon>
        <taxon>Bacteriovorax</taxon>
    </lineage>
</organism>
<dbReference type="RefSeq" id="WP_323574674.1">
    <property type="nucleotide sequence ID" value="NZ_JAYGJQ010000001.1"/>
</dbReference>
<feature type="signal peptide" evidence="1">
    <location>
        <begin position="1"/>
        <end position="19"/>
    </location>
</feature>
<keyword evidence="3" id="KW-1185">Reference proteome</keyword>
<gene>
    <name evidence="2" type="ORF">SHI21_03195</name>
</gene>
<evidence type="ECO:0000256" key="1">
    <source>
        <dbReference type="SAM" id="SignalP"/>
    </source>
</evidence>
<sequence length="165" mass="18822">MKCHFVLFVCLLSSASLRADIVKINIDSGLYLKVNSDQWNYQYVKAMKAITPHIVESKSRKDLKVIVQKETHTDEVGDRKTFVAEKCKAANKFYQDSKQGSAKNIQIKNTDVCLIQMSKGNNEDNFQIIYPVRFSKNAYELMSFAWKEKGKSSLDEVSKLVGDNL</sequence>
<dbReference type="EMBL" id="JAYGJQ010000001">
    <property type="protein sequence ID" value="MEA9355186.1"/>
    <property type="molecule type" value="Genomic_DNA"/>
</dbReference>
<name>A0ABU5VQA7_9BACT</name>
<comment type="caution">
    <text evidence="2">The sequence shown here is derived from an EMBL/GenBank/DDBJ whole genome shotgun (WGS) entry which is preliminary data.</text>
</comment>
<protein>
    <submittedName>
        <fullName evidence="2">Uncharacterized protein</fullName>
    </submittedName>
</protein>
<accession>A0ABU5VQA7</accession>
<dbReference type="Proteomes" id="UP001302274">
    <property type="component" value="Unassembled WGS sequence"/>
</dbReference>
<reference evidence="2 3" key="1">
    <citation type="submission" date="2023-11" db="EMBL/GenBank/DDBJ databases">
        <title>A Novel Polar Bacteriovorax (B. antarcticus) Isolated from the Biocrust in Antarctica.</title>
        <authorList>
            <person name="Mun W."/>
            <person name="Choi S.Y."/>
            <person name="Mitchell R.J."/>
        </authorList>
    </citation>
    <scope>NUCLEOTIDE SEQUENCE [LARGE SCALE GENOMIC DNA]</scope>
    <source>
        <strain evidence="2 3">PP10</strain>
    </source>
</reference>
<evidence type="ECO:0000313" key="3">
    <source>
        <dbReference type="Proteomes" id="UP001302274"/>
    </source>
</evidence>
<keyword evidence="1" id="KW-0732">Signal</keyword>
<evidence type="ECO:0000313" key="2">
    <source>
        <dbReference type="EMBL" id="MEA9355186.1"/>
    </source>
</evidence>